<accession>W4LZE1</accession>
<keyword evidence="2" id="KW-1185">Reference proteome</keyword>
<dbReference type="Proteomes" id="UP000019140">
    <property type="component" value="Unassembled WGS sequence"/>
</dbReference>
<evidence type="ECO:0000313" key="1">
    <source>
        <dbReference type="EMBL" id="ETX02752.1"/>
    </source>
</evidence>
<evidence type="ECO:0000313" key="2">
    <source>
        <dbReference type="Proteomes" id="UP000019140"/>
    </source>
</evidence>
<dbReference type="AlphaFoldDB" id="W4LZE1"/>
<gene>
    <name evidence="1" type="ORF">ETSY2_34865</name>
</gene>
<feature type="non-terminal residue" evidence="1">
    <location>
        <position position="1"/>
    </location>
</feature>
<dbReference type="HOGENOM" id="CLU_3209029_0_0_7"/>
<dbReference type="EMBL" id="AZHX01001495">
    <property type="protein sequence ID" value="ETX02752.1"/>
    <property type="molecule type" value="Genomic_DNA"/>
</dbReference>
<protein>
    <recommendedName>
        <fullName evidence="3">IS110 family transposase</fullName>
    </recommendedName>
</protein>
<organism evidence="1 2">
    <name type="scientific">Candidatus Entotheonella gemina</name>
    <dbReference type="NCBI Taxonomy" id="1429439"/>
    <lineage>
        <taxon>Bacteria</taxon>
        <taxon>Pseudomonadati</taxon>
        <taxon>Nitrospinota/Tectimicrobiota group</taxon>
        <taxon>Candidatus Tectimicrobiota</taxon>
        <taxon>Candidatus Entotheonellia</taxon>
        <taxon>Candidatus Entotheonellales</taxon>
        <taxon>Candidatus Entotheonellaceae</taxon>
        <taxon>Candidatus Entotheonella</taxon>
    </lineage>
</organism>
<evidence type="ECO:0008006" key="3">
    <source>
        <dbReference type="Google" id="ProtNLM"/>
    </source>
</evidence>
<reference evidence="1 2" key="1">
    <citation type="journal article" date="2014" name="Nature">
        <title>An environmental bacterial taxon with a large and distinct metabolic repertoire.</title>
        <authorList>
            <person name="Wilson M.C."/>
            <person name="Mori T."/>
            <person name="Ruckert C."/>
            <person name="Uria A.R."/>
            <person name="Helf M.J."/>
            <person name="Takada K."/>
            <person name="Gernert C."/>
            <person name="Steffens U.A."/>
            <person name="Heycke N."/>
            <person name="Schmitt S."/>
            <person name="Rinke C."/>
            <person name="Helfrich E.J."/>
            <person name="Brachmann A.O."/>
            <person name="Gurgui C."/>
            <person name="Wakimoto T."/>
            <person name="Kracht M."/>
            <person name="Crusemann M."/>
            <person name="Hentschel U."/>
            <person name="Abe I."/>
            <person name="Matsunaga S."/>
            <person name="Kalinowski J."/>
            <person name="Takeyama H."/>
            <person name="Piel J."/>
        </authorList>
    </citation>
    <scope>NUCLEOTIDE SEQUENCE [LARGE SCALE GENOMIC DNA]</scope>
    <source>
        <strain evidence="2">TSY2</strain>
    </source>
</reference>
<sequence>SQQYYDKKRSEGKSHNQAIRALGRHLCRVIYKLLKEERNYEIRD</sequence>
<comment type="caution">
    <text evidence="1">The sequence shown here is derived from an EMBL/GenBank/DDBJ whole genome shotgun (WGS) entry which is preliminary data.</text>
</comment>
<proteinExistence type="predicted"/>
<name>W4LZE1_9BACT</name>